<keyword evidence="1 2" id="KW-0732">Signal</keyword>
<evidence type="ECO:0000313" key="5">
    <source>
        <dbReference type="Proteomes" id="UP000248987"/>
    </source>
</evidence>
<proteinExistence type="predicted"/>
<dbReference type="NCBIfam" id="TIGR04183">
    <property type="entry name" value="Por_Secre_tail"/>
    <property type="match status" value="1"/>
</dbReference>
<dbReference type="Proteomes" id="UP000248987">
    <property type="component" value="Unassembled WGS sequence"/>
</dbReference>
<evidence type="ECO:0000256" key="1">
    <source>
        <dbReference type="ARBA" id="ARBA00022729"/>
    </source>
</evidence>
<dbReference type="InterPro" id="IPR026444">
    <property type="entry name" value="Secre_tail"/>
</dbReference>
<organism evidence="4 5">
    <name type="scientific">Gelidibacter algens</name>
    <dbReference type="NCBI Taxonomy" id="49280"/>
    <lineage>
        <taxon>Bacteria</taxon>
        <taxon>Pseudomonadati</taxon>
        <taxon>Bacteroidota</taxon>
        <taxon>Flavobacteriia</taxon>
        <taxon>Flavobacteriales</taxon>
        <taxon>Flavobacteriaceae</taxon>
        <taxon>Gelidibacter</taxon>
    </lineage>
</organism>
<sequence>MRTLITSLFIFSLSMSICSQSREIAAFSGTSTPAAKTLNGTITATALSRGPGLIDAGGATFNSGGWTTDQTLDVNDYIEWSVTAAPGYEIKITSLQIDYTTDASNGKGASGHGKGPKEVSIRTNADNFTKDIYFDKNGKDSGKSPVISTDLSAKGGIIIFRLYGYKAKGGKKSEDGTLAIEGGLGNILQLEHTGIILEGTVTYEGLVYNGTKWSPSAPEENTGTKDILIEKGMYIVTNNIKAKNFTVAPGAGLVVKNTGSITVNGNLITSDNVTLESSSTQYSSLIVNGTVTGTTKYERHINTQKGGNDLVSAPVSDETFDTFRTKNPNIISNATNTLFLFGVFNKTTGTFVNYSNTENTPLKAGMGYRTASSDNSAFTFTGKVNTAPVNVNIYKSGPYSKSWNLVGNPYPSYIDTETFLKANVSQLSPTAAAIYGFDGKSSDGWTIVNLATLPYNQENARITPGQGFFLSSKNDVGAIIFTPEMRTTGNTDDFILGRNTSDAYKLGFVNLKISSHTQQYRTELYFNDASSKGMDAGYDASIYGGTAPAFAVYSHLVENNEGDDMAIQSLNFEDLQNDVIVPLGVNAASGQQITLSIAESILPEGTEVYLEDNLKNTFTLLNSSDYIFTAESNLASTGRFYLRFSNTTLSTDNTDTDIVRIFTNNTSRTLIVKGQLQSHTLVTIYDLQGRLMSTKELNGNSQSHEVDMSNLRTGVYIVKLKNKAQEKTQKVMLK</sequence>
<keyword evidence="5" id="KW-1185">Reference proteome</keyword>
<name>A0A1A7R204_9FLAO</name>
<evidence type="ECO:0000313" key="4">
    <source>
        <dbReference type="EMBL" id="RAJ22235.1"/>
    </source>
</evidence>
<feature type="signal peptide" evidence="2">
    <location>
        <begin position="1"/>
        <end position="21"/>
    </location>
</feature>
<evidence type="ECO:0000256" key="2">
    <source>
        <dbReference type="SAM" id="SignalP"/>
    </source>
</evidence>
<dbReference type="STRING" id="49280.A9996_09380"/>
<dbReference type="AlphaFoldDB" id="A0A1A7R204"/>
<evidence type="ECO:0000259" key="3">
    <source>
        <dbReference type="Pfam" id="PF18962"/>
    </source>
</evidence>
<comment type="caution">
    <text evidence="4">The sequence shown here is derived from an EMBL/GenBank/DDBJ whole genome shotgun (WGS) entry which is preliminary data.</text>
</comment>
<feature type="domain" description="Secretion system C-terminal sorting" evidence="3">
    <location>
        <begin position="673"/>
        <end position="732"/>
    </location>
</feature>
<protein>
    <submittedName>
        <fullName evidence="4">Putative secreted protein (Por secretion system target)</fullName>
    </submittedName>
</protein>
<gene>
    <name evidence="4" type="ORF">LX77_02546</name>
</gene>
<dbReference type="RefSeq" id="WP_066433648.1">
    <property type="nucleotide sequence ID" value="NZ_LZRN01000016.1"/>
</dbReference>
<accession>A0A1A7R204</accession>
<feature type="chain" id="PRO_5030025510" evidence="2">
    <location>
        <begin position="22"/>
        <end position="734"/>
    </location>
</feature>
<dbReference type="OrthoDB" id="975384at2"/>
<dbReference type="EMBL" id="QLLQ01000010">
    <property type="protein sequence ID" value="RAJ22235.1"/>
    <property type="molecule type" value="Genomic_DNA"/>
</dbReference>
<dbReference type="Pfam" id="PF18962">
    <property type="entry name" value="Por_Secre_tail"/>
    <property type="match status" value="1"/>
</dbReference>
<reference evidence="4 5" key="1">
    <citation type="submission" date="2018-06" db="EMBL/GenBank/DDBJ databases">
        <title>Genomic Encyclopedia of Archaeal and Bacterial Type Strains, Phase II (KMG-II): from individual species to whole genera.</title>
        <authorList>
            <person name="Goeker M."/>
        </authorList>
    </citation>
    <scope>NUCLEOTIDE SEQUENCE [LARGE SCALE GENOMIC DNA]</scope>
    <source>
        <strain evidence="4 5">DSM 12408</strain>
    </source>
</reference>